<dbReference type="GO" id="GO:0042545">
    <property type="term" value="P:cell wall modification"/>
    <property type="evidence" value="ECO:0007669"/>
    <property type="project" value="InterPro"/>
</dbReference>
<dbReference type="Gene3D" id="2.60.40.10">
    <property type="entry name" value="Immunoglobulins"/>
    <property type="match status" value="1"/>
</dbReference>
<keyword evidence="6" id="KW-1185">Reference proteome</keyword>
<dbReference type="PANTHER" id="PTHR31321">
    <property type="entry name" value="ACYL-COA THIOESTER HYDROLASE YBHC-RELATED"/>
    <property type="match status" value="1"/>
</dbReference>
<feature type="domain" description="Pectinesterase catalytic" evidence="4">
    <location>
        <begin position="30"/>
        <end position="210"/>
    </location>
</feature>
<proteinExistence type="inferred from homology"/>
<keyword evidence="3" id="KW-0063">Aspartyl esterase</keyword>
<dbReference type="Gene3D" id="2.160.20.10">
    <property type="entry name" value="Single-stranded right-handed beta-helix, Pectin lyase-like"/>
    <property type="match status" value="1"/>
</dbReference>
<reference evidence="5" key="1">
    <citation type="journal article" date="2014" name="Int. J. Syst. Evol. Microbiol.">
        <title>Complete genome sequence of Corynebacterium casei LMG S-19264T (=DSM 44701T), isolated from a smear-ripened cheese.</title>
        <authorList>
            <consortium name="US DOE Joint Genome Institute (JGI-PGF)"/>
            <person name="Walter F."/>
            <person name="Albersmeier A."/>
            <person name="Kalinowski J."/>
            <person name="Ruckert C."/>
        </authorList>
    </citation>
    <scope>NUCLEOTIDE SEQUENCE</scope>
    <source>
        <strain evidence="5">NBRC 108769</strain>
    </source>
</reference>
<gene>
    <name evidence="5" type="ORF">GCM10007940_00820</name>
</gene>
<dbReference type="InterPro" id="IPR026444">
    <property type="entry name" value="Secre_tail"/>
</dbReference>
<dbReference type="RefSeq" id="WP_235292360.1">
    <property type="nucleotide sequence ID" value="NZ_BSOH01000001.1"/>
</dbReference>
<dbReference type="InterPro" id="IPR036116">
    <property type="entry name" value="FN3_sf"/>
</dbReference>
<name>A0AA37SK78_9BACT</name>
<reference evidence="5" key="2">
    <citation type="submission" date="2023-01" db="EMBL/GenBank/DDBJ databases">
        <title>Draft genome sequence of Portibacter lacus strain NBRC 108769.</title>
        <authorList>
            <person name="Sun Q."/>
            <person name="Mori K."/>
        </authorList>
    </citation>
    <scope>NUCLEOTIDE SEQUENCE</scope>
    <source>
        <strain evidence="5">NBRC 108769</strain>
    </source>
</reference>
<dbReference type="Proteomes" id="UP001156666">
    <property type="component" value="Unassembled WGS sequence"/>
</dbReference>
<comment type="caution">
    <text evidence="5">The sequence shown here is derived from an EMBL/GenBank/DDBJ whole genome shotgun (WGS) entry which is preliminary data.</text>
</comment>
<protein>
    <recommendedName>
        <fullName evidence="4">Pectinesterase catalytic domain-containing protein</fullName>
    </recommendedName>
</protein>
<dbReference type="SUPFAM" id="SSF51126">
    <property type="entry name" value="Pectin lyase-like"/>
    <property type="match status" value="1"/>
</dbReference>
<organism evidence="5 6">
    <name type="scientific">Portibacter lacus</name>
    <dbReference type="NCBI Taxonomy" id="1099794"/>
    <lineage>
        <taxon>Bacteria</taxon>
        <taxon>Pseudomonadati</taxon>
        <taxon>Bacteroidota</taxon>
        <taxon>Saprospiria</taxon>
        <taxon>Saprospirales</taxon>
        <taxon>Haliscomenobacteraceae</taxon>
        <taxon>Portibacter</taxon>
    </lineage>
</organism>
<dbReference type="AlphaFoldDB" id="A0AA37SK78"/>
<dbReference type="SUPFAM" id="SSF49265">
    <property type="entry name" value="Fibronectin type III"/>
    <property type="match status" value="1"/>
</dbReference>
<comment type="similarity">
    <text evidence="1">Belongs to the pectinesterase family.</text>
</comment>
<evidence type="ECO:0000256" key="2">
    <source>
        <dbReference type="ARBA" id="ARBA00022801"/>
    </source>
</evidence>
<dbReference type="InterPro" id="IPR012334">
    <property type="entry name" value="Pectin_lyas_fold"/>
</dbReference>
<keyword evidence="2" id="KW-0378">Hydrolase</keyword>
<accession>A0AA37SK78</accession>
<dbReference type="InterPro" id="IPR011050">
    <property type="entry name" value="Pectin_lyase_fold/virulence"/>
</dbReference>
<dbReference type="PANTHER" id="PTHR31321:SF57">
    <property type="entry name" value="PECTINESTERASE 53-RELATED"/>
    <property type="match status" value="1"/>
</dbReference>
<dbReference type="InterPro" id="IPR013783">
    <property type="entry name" value="Ig-like_fold"/>
</dbReference>
<evidence type="ECO:0000259" key="4">
    <source>
        <dbReference type="Pfam" id="PF01095"/>
    </source>
</evidence>
<sequence length="615" mass="70727">MRLSTLRRFITLIFILFTFSISGQCDARFNAIVSLDNSGDYTSIQEAINASTGSQAEPYTIFIKDGIYDEKLYFEKSYITLVGESRDSTIITTAVLRRSWRETNDSDWGAATVNIAKDVTDLTFAHLTIRNNFADVYPDFPNPNDHTFAMRGGGHRIITIDCNIISTGGDTLSLWNTDGGMYYHKSCFFTGYVDFIAPRGYCYMEDCTFYGYNSTASIWHDGSGGEDHKLVIQNGTFDGKVGFALGRYHRDAQFYLLNCTFSENMKNQEIYWEGKNEITWSPDRKYYYNNHRPQFDWTWYKDNLHEAPGNPKEDDINALWTFNNEWDPESKVSHLLPAASFPTPEKNACFSREGILAWIPGRCAEQHLISLGKMGEELKIIESTEISNFAISGLEENTTYQWRIDEVFGQDTVKGSVWNFHTEKTADNLPNIAYAPHPENMAAYDENLVRLEWKYDHCTVDSFLVNFGKDPDNLEYKGTQKNNYYIATEKKSDTIYYWRIDSKNEYGIEEGETWSYTYDPTTSQVIQEKHSGFFIRKASPNPFSDTCSIEYVLPNSGDVSISVLSQDGKLIQQQFIENQQAGDHTYRWNNKGIRGFYVFKIGFQNQERITKLISQ</sequence>
<evidence type="ECO:0000256" key="3">
    <source>
        <dbReference type="ARBA" id="ARBA00023085"/>
    </source>
</evidence>
<evidence type="ECO:0000313" key="5">
    <source>
        <dbReference type="EMBL" id="GLR15467.1"/>
    </source>
</evidence>
<dbReference type="GO" id="GO:0009279">
    <property type="term" value="C:cell outer membrane"/>
    <property type="evidence" value="ECO:0007669"/>
    <property type="project" value="TreeGrafter"/>
</dbReference>
<dbReference type="NCBIfam" id="TIGR04183">
    <property type="entry name" value="Por_Secre_tail"/>
    <property type="match status" value="1"/>
</dbReference>
<evidence type="ECO:0000313" key="6">
    <source>
        <dbReference type="Proteomes" id="UP001156666"/>
    </source>
</evidence>
<dbReference type="InterPro" id="IPR000070">
    <property type="entry name" value="Pectinesterase_cat"/>
</dbReference>
<evidence type="ECO:0000256" key="1">
    <source>
        <dbReference type="ARBA" id="ARBA00008891"/>
    </source>
</evidence>
<dbReference type="Gene3D" id="2.60.40.4070">
    <property type="match status" value="1"/>
</dbReference>
<dbReference type="Pfam" id="PF01095">
    <property type="entry name" value="Pectinesterase"/>
    <property type="match status" value="1"/>
</dbReference>
<dbReference type="EMBL" id="BSOH01000001">
    <property type="protein sequence ID" value="GLR15467.1"/>
    <property type="molecule type" value="Genomic_DNA"/>
</dbReference>
<dbReference type="GO" id="GO:0030599">
    <property type="term" value="F:pectinesterase activity"/>
    <property type="evidence" value="ECO:0007669"/>
    <property type="project" value="InterPro"/>
</dbReference>